<feature type="region of interest" description="Disordered" evidence="1">
    <location>
        <begin position="1"/>
        <end position="27"/>
    </location>
</feature>
<sequence>MKIIYAKKSSGIDEQGSFQNPSYYDKPSPSAKAVVIYGDYPQIKADYEKLGIEVEVRDLPEAKPLTIDLKVGISPELQVIIDEAKAECEKVTAENTILAEQLATAQGELIAFKNDIPAMQARIDELQPADKKPTAAEVKAAKAEQAKE</sequence>
<gene>
    <name evidence="2" type="ORF">QR674_07835</name>
</gene>
<evidence type="ECO:0008006" key="4">
    <source>
        <dbReference type="Google" id="ProtNLM"/>
    </source>
</evidence>
<reference evidence="2 3" key="1">
    <citation type="submission" date="2023-06" db="EMBL/GenBank/DDBJ databases">
        <title>Genomic Analysis of Acinetobacter Strains Recovered from South Australian Aquatic Samples provides Insights into the Circulation of Antibiotic Resistance determinants in the Environment.</title>
        <authorList>
            <person name="Tobin L."/>
            <person name="Jarocki V.M."/>
            <person name="Kenyon J."/>
            <person name="Drigo B."/>
            <person name="Donner E."/>
            <person name="Djordjevic S.P."/>
            <person name="Hamidian M."/>
        </authorList>
    </citation>
    <scope>NUCLEOTIDE SEQUENCE [LARGE SCALE GENOMIC DNA]</scope>
    <source>
        <strain evidence="2 3">SAAc652</strain>
    </source>
</reference>
<dbReference type="EMBL" id="JASVDY010000002">
    <property type="protein sequence ID" value="MDV2468892.1"/>
    <property type="molecule type" value="Genomic_DNA"/>
</dbReference>
<name>A0ABU3WF01_9GAMM</name>
<proteinExistence type="predicted"/>
<comment type="caution">
    <text evidence="2">The sequence shown here is derived from an EMBL/GenBank/DDBJ whole genome shotgun (WGS) entry which is preliminary data.</text>
</comment>
<evidence type="ECO:0000256" key="1">
    <source>
        <dbReference type="SAM" id="MobiDB-lite"/>
    </source>
</evidence>
<dbReference type="Proteomes" id="UP001278188">
    <property type="component" value="Unassembled WGS sequence"/>
</dbReference>
<organism evidence="2 3">
    <name type="scientific">Acinetobacter chinensis</name>
    <dbReference type="NCBI Taxonomy" id="2004650"/>
    <lineage>
        <taxon>Bacteria</taxon>
        <taxon>Pseudomonadati</taxon>
        <taxon>Pseudomonadota</taxon>
        <taxon>Gammaproteobacteria</taxon>
        <taxon>Moraxellales</taxon>
        <taxon>Moraxellaceae</taxon>
        <taxon>Acinetobacter</taxon>
    </lineage>
</organism>
<protein>
    <recommendedName>
        <fullName evidence="4">HeH/LEM domain protein</fullName>
    </recommendedName>
</protein>
<feature type="region of interest" description="Disordered" evidence="1">
    <location>
        <begin position="126"/>
        <end position="148"/>
    </location>
</feature>
<evidence type="ECO:0000313" key="3">
    <source>
        <dbReference type="Proteomes" id="UP001278188"/>
    </source>
</evidence>
<evidence type="ECO:0000313" key="2">
    <source>
        <dbReference type="EMBL" id="MDV2468892.1"/>
    </source>
</evidence>
<dbReference type="RefSeq" id="WP_317083284.1">
    <property type="nucleotide sequence ID" value="NZ_JASVDY010000002.1"/>
</dbReference>
<accession>A0ABU3WF01</accession>
<keyword evidence="3" id="KW-1185">Reference proteome</keyword>